<dbReference type="NCBIfam" id="NF006822">
    <property type="entry name" value="PRK09344.1-4"/>
    <property type="match status" value="1"/>
</dbReference>
<evidence type="ECO:0000313" key="12">
    <source>
        <dbReference type="Proteomes" id="UP000471435"/>
    </source>
</evidence>
<keyword evidence="4 10" id="KW-0312">Gluconeogenesis</keyword>
<dbReference type="GO" id="GO:0005524">
    <property type="term" value="F:ATP binding"/>
    <property type="evidence" value="ECO:0007669"/>
    <property type="project" value="UniProtKB-UniRule"/>
</dbReference>
<dbReference type="SUPFAM" id="SSF68923">
    <property type="entry name" value="PEP carboxykinase N-terminal domain"/>
    <property type="match status" value="1"/>
</dbReference>
<sequence>MTTPLSFPLASQNIETSATIHPNLGTAQLVEQALANGEGRLAKHGPLVVETGQHTGRSANDKFIVRDDTTEDTVWWGKVNKSMTAEHFANLKQDFLAAVGQKDTLYVADLFGGSQPEYRVNVRVINELAWHNLFIRTLLVRPTADELADFTPEYTIIDLPSFRADPERHGTRSETVIAVNLAEKLILIGGTKYAGEMKKSVFGILNYLLPAKGVMPMHCSANIGSDGKTAVFFGLSGTGKTTLSADASRTLIGDDEHGWSDTAVFNFEGGCYAKMIRLSEEAEPEIYATTRKFGTVLENVVMDPETRELDFDDNSLAENTRGAYPIESIPNTSEDNLGPVPSNVIMLTADAFGVLPPISRLTPDQAMYHFLSGYTAKVAGTEIGVTEPEATFSTCFGAPFMPRHPSVYGNLLKERIAKGGVACWLVNTGWTGGKYGVGNRMPIKATRALLNAALDGSLNNAEFRKDPNFGFEVPVAVPGVESSILDPRSTWADGEEYDRTAQKLVQLFVDNFSEFEEHVDEGVRKAAPTAA</sequence>
<dbReference type="PANTHER" id="PTHR30031">
    <property type="entry name" value="PHOSPHOENOLPYRUVATE CARBOXYKINASE ATP"/>
    <property type="match status" value="1"/>
</dbReference>
<feature type="binding site" evidence="10">
    <location>
        <position position="321"/>
    </location>
    <ligand>
        <name>ATP</name>
        <dbReference type="ChEBI" id="CHEBI:30616"/>
    </ligand>
</feature>
<dbReference type="NCBIfam" id="TIGR00224">
    <property type="entry name" value="pckA"/>
    <property type="match status" value="1"/>
</dbReference>
<keyword evidence="11" id="KW-0808">Transferase</keyword>
<comment type="caution">
    <text evidence="11">The sequence shown here is derived from an EMBL/GenBank/DDBJ whole genome shotgun (WGS) entry which is preliminary data.</text>
</comment>
<organism evidence="11 12">
    <name type="scientific">Pontixanthobacter luteolus</name>
    <dbReference type="NCBI Taxonomy" id="295089"/>
    <lineage>
        <taxon>Bacteria</taxon>
        <taxon>Pseudomonadati</taxon>
        <taxon>Pseudomonadota</taxon>
        <taxon>Alphaproteobacteria</taxon>
        <taxon>Sphingomonadales</taxon>
        <taxon>Erythrobacteraceae</taxon>
        <taxon>Pontixanthobacter</taxon>
    </lineage>
</organism>
<dbReference type="NCBIfam" id="NF006821">
    <property type="entry name" value="PRK09344.1-3"/>
    <property type="match status" value="1"/>
</dbReference>
<evidence type="ECO:0000256" key="8">
    <source>
        <dbReference type="ARBA" id="ARBA00023239"/>
    </source>
</evidence>
<dbReference type="OrthoDB" id="9806325at2"/>
<feature type="binding site" evidence="10">
    <location>
        <position position="218"/>
    </location>
    <ligand>
        <name>ATP</name>
        <dbReference type="ChEBI" id="CHEBI:30616"/>
    </ligand>
</feature>
<dbReference type="RefSeq" id="WP_160730283.1">
    <property type="nucleotide sequence ID" value="NZ_WTYP01000001.1"/>
</dbReference>
<dbReference type="Gene3D" id="3.90.228.20">
    <property type="match status" value="1"/>
</dbReference>
<feature type="binding site" evidence="10">
    <location>
        <position position="255"/>
    </location>
    <ligand>
        <name>Mn(2+)</name>
        <dbReference type="ChEBI" id="CHEBI:29035"/>
    </ligand>
</feature>
<evidence type="ECO:0000256" key="1">
    <source>
        <dbReference type="ARBA" id="ARBA00004742"/>
    </source>
</evidence>
<dbReference type="PIRSF" id="PIRSF006294">
    <property type="entry name" value="PEP_crbxkin"/>
    <property type="match status" value="1"/>
</dbReference>
<gene>
    <name evidence="10" type="primary">pckA</name>
    <name evidence="11" type="ORF">GRI43_06960</name>
</gene>
<feature type="binding site" evidence="10">
    <location>
        <position position="199"/>
    </location>
    <ligand>
        <name>Mn(2+)</name>
        <dbReference type="ChEBI" id="CHEBI:29035"/>
    </ligand>
</feature>
<reference evidence="11 12" key="1">
    <citation type="submission" date="2019-12" db="EMBL/GenBank/DDBJ databases">
        <title>Genomic-based taxomic classification of the family Erythrobacteraceae.</title>
        <authorList>
            <person name="Xu L."/>
        </authorList>
    </citation>
    <scope>NUCLEOTIDE SEQUENCE [LARGE SCALE GENOMIC DNA]</scope>
    <source>
        <strain evidence="11 12">SW-109</strain>
    </source>
</reference>
<evidence type="ECO:0000256" key="7">
    <source>
        <dbReference type="ARBA" id="ARBA00022840"/>
    </source>
</evidence>
<protein>
    <recommendedName>
        <fullName evidence="3 10">Phosphoenolpyruvate carboxykinase (ATP)</fullName>
        <shortName evidence="10">PCK</shortName>
        <shortName evidence="10">PEP carboxykinase</shortName>
        <shortName evidence="10">PEPCK</shortName>
        <ecNumber evidence="3 10">4.1.1.49</ecNumber>
    </recommendedName>
</protein>
<keyword evidence="11" id="KW-0418">Kinase</keyword>
<keyword evidence="5 10" id="KW-0547">Nucleotide-binding</keyword>
<dbReference type="GO" id="GO:0005829">
    <property type="term" value="C:cytosol"/>
    <property type="evidence" value="ECO:0007669"/>
    <property type="project" value="TreeGrafter"/>
</dbReference>
<feature type="binding site" evidence="10">
    <location>
        <position position="321"/>
    </location>
    <ligand>
        <name>substrate</name>
    </ligand>
</feature>
<evidence type="ECO:0000256" key="10">
    <source>
        <dbReference type="HAMAP-Rule" id="MF_00453"/>
    </source>
</evidence>
<dbReference type="GO" id="GO:0046872">
    <property type="term" value="F:metal ion binding"/>
    <property type="evidence" value="ECO:0007669"/>
    <property type="project" value="UniProtKB-KW"/>
</dbReference>
<dbReference type="InterPro" id="IPR013035">
    <property type="entry name" value="PEP_carboxykinase_C"/>
</dbReference>
<proteinExistence type="inferred from homology"/>
<feature type="binding site" evidence="10">
    <location>
        <position position="283"/>
    </location>
    <ligand>
        <name>ATP</name>
        <dbReference type="ChEBI" id="CHEBI:30616"/>
    </ligand>
</feature>
<dbReference type="EMBL" id="WTYP01000001">
    <property type="protein sequence ID" value="MXP47128.1"/>
    <property type="molecule type" value="Genomic_DNA"/>
</dbReference>
<keyword evidence="10" id="KW-0479">Metal-binding</keyword>
<evidence type="ECO:0000256" key="5">
    <source>
        <dbReference type="ARBA" id="ARBA00022741"/>
    </source>
</evidence>
<dbReference type="UniPathway" id="UPA00138"/>
<evidence type="ECO:0000256" key="4">
    <source>
        <dbReference type="ARBA" id="ARBA00022432"/>
    </source>
</evidence>
<feature type="binding site" evidence="10">
    <location>
        <position position="199"/>
    </location>
    <ligand>
        <name>ATP</name>
        <dbReference type="ChEBI" id="CHEBI:30616"/>
    </ligand>
</feature>
<keyword evidence="10" id="KW-0464">Manganese</keyword>
<keyword evidence="11" id="KW-0670">Pyruvate</keyword>
<dbReference type="GO" id="GO:0016301">
    <property type="term" value="F:kinase activity"/>
    <property type="evidence" value="ECO:0007669"/>
    <property type="project" value="UniProtKB-KW"/>
</dbReference>
<feature type="binding site" evidence="10">
    <location>
        <position position="218"/>
    </location>
    <ligand>
        <name>Mn(2+)</name>
        <dbReference type="ChEBI" id="CHEBI:29035"/>
    </ligand>
</feature>
<dbReference type="Proteomes" id="UP000471435">
    <property type="component" value="Unassembled WGS sequence"/>
</dbReference>
<dbReference type="GO" id="GO:0006094">
    <property type="term" value="P:gluconeogenesis"/>
    <property type="evidence" value="ECO:0007669"/>
    <property type="project" value="UniProtKB-UniRule"/>
</dbReference>
<evidence type="ECO:0000256" key="3">
    <source>
        <dbReference type="ARBA" id="ARBA00012363"/>
    </source>
</evidence>
<comment type="pathway">
    <text evidence="1 10">Carbohydrate biosynthesis; gluconeogenesis.</text>
</comment>
<dbReference type="AlphaFoldDB" id="A0A6I4UZV8"/>
<evidence type="ECO:0000256" key="6">
    <source>
        <dbReference type="ARBA" id="ARBA00022793"/>
    </source>
</evidence>
<dbReference type="InterPro" id="IPR001272">
    <property type="entry name" value="PEP_carboxykinase_ATP"/>
</dbReference>
<comment type="cofactor">
    <cofactor evidence="10">
        <name>Mn(2+)</name>
        <dbReference type="ChEBI" id="CHEBI:29035"/>
    </cofactor>
    <text evidence="10">Binds 1 Mn(2+) ion per subunit.</text>
</comment>
<keyword evidence="12" id="KW-1185">Reference proteome</keyword>
<keyword evidence="7 10" id="KW-0067">ATP-binding</keyword>
<dbReference type="SUPFAM" id="SSF53795">
    <property type="entry name" value="PEP carboxykinase-like"/>
    <property type="match status" value="1"/>
</dbReference>
<feature type="binding site" evidence="10">
    <location>
        <begin position="234"/>
        <end position="242"/>
    </location>
    <ligand>
        <name>ATP</name>
        <dbReference type="ChEBI" id="CHEBI:30616"/>
    </ligand>
</feature>
<evidence type="ECO:0000313" key="11">
    <source>
        <dbReference type="EMBL" id="MXP47128.1"/>
    </source>
</evidence>
<comment type="subcellular location">
    <subcellularLocation>
        <location evidence="10">Cytoplasm</location>
    </subcellularLocation>
</comment>
<feature type="binding site" evidence="10">
    <location>
        <position position="57"/>
    </location>
    <ligand>
        <name>substrate</name>
    </ligand>
</feature>
<dbReference type="EC" id="4.1.1.49" evidence="3 10"/>
<dbReference type="Pfam" id="PF01293">
    <property type="entry name" value="PEPCK_ATP"/>
    <property type="match status" value="1"/>
</dbReference>
<name>A0A6I4UZV8_9SPHN</name>
<keyword evidence="6 10" id="KW-0210">Decarboxylase</keyword>
<dbReference type="PANTHER" id="PTHR30031:SF0">
    <property type="entry name" value="PHOSPHOENOLPYRUVATE CARBOXYKINASE (ATP)"/>
    <property type="match status" value="1"/>
</dbReference>
<evidence type="ECO:0000256" key="2">
    <source>
        <dbReference type="ARBA" id="ARBA00006052"/>
    </source>
</evidence>
<dbReference type="HAMAP" id="MF_00453">
    <property type="entry name" value="PEPCK_ATP"/>
    <property type="match status" value="1"/>
</dbReference>
<dbReference type="Gene3D" id="2.170.8.10">
    <property type="entry name" value="Phosphoenolpyruvate Carboxykinase, domain 2"/>
    <property type="match status" value="1"/>
</dbReference>
<comment type="similarity">
    <text evidence="2 10">Belongs to the phosphoenolpyruvate carboxykinase (ATP) family.</text>
</comment>
<keyword evidence="10" id="KW-0963">Cytoplasm</keyword>
<keyword evidence="8 10" id="KW-0456">Lyase</keyword>
<dbReference type="Gene3D" id="3.40.449.10">
    <property type="entry name" value="Phosphoenolpyruvate Carboxykinase, domain 1"/>
    <property type="match status" value="1"/>
</dbReference>
<comment type="function">
    <text evidence="10">Involved in the gluconeogenesis. Catalyzes the conversion of oxaloacetate (OAA) to phosphoenolpyruvate (PEP) through direct phosphoryl transfer between the nucleoside triphosphate and OAA.</text>
</comment>
<dbReference type="NCBIfam" id="NF006820">
    <property type="entry name" value="PRK09344.1-2"/>
    <property type="match status" value="1"/>
</dbReference>
<accession>A0A6I4UZV8</accession>
<feature type="binding site" evidence="10">
    <location>
        <position position="193"/>
    </location>
    <ligand>
        <name>substrate</name>
    </ligand>
</feature>
<evidence type="ECO:0000256" key="9">
    <source>
        <dbReference type="ARBA" id="ARBA00047371"/>
    </source>
</evidence>
<comment type="caution">
    <text evidence="10">Lacks conserved residue(s) required for the propagation of feature annotation.</text>
</comment>
<dbReference type="CDD" id="cd00484">
    <property type="entry name" value="PEPCK_ATP"/>
    <property type="match status" value="1"/>
</dbReference>
<comment type="catalytic activity">
    <reaction evidence="9 10">
        <text>oxaloacetate + ATP = phosphoenolpyruvate + ADP + CO2</text>
        <dbReference type="Rhea" id="RHEA:18617"/>
        <dbReference type="ChEBI" id="CHEBI:16452"/>
        <dbReference type="ChEBI" id="CHEBI:16526"/>
        <dbReference type="ChEBI" id="CHEBI:30616"/>
        <dbReference type="ChEBI" id="CHEBI:58702"/>
        <dbReference type="ChEBI" id="CHEBI:456216"/>
        <dbReference type="EC" id="4.1.1.49"/>
    </reaction>
</comment>
<feature type="binding site" evidence="10">
    <location>
        <position position="199"/>
    </location>
    <ligand>
        <name>substrate</name>
    </ligand>
</feature>
<dbReference type="GO" id="GO:0004612">
    <property type="term" value="F:phosphoenolpyruvate carboxykinase (ATP) activity"/>
    <property type="evidence" value="ECO:0007669"/>
    <property type="project" value="UniProtKB-UniRule"/>
</dbReference>
<dbReference type="InterPro" id="IPR008210">
    <property type="entry name" value="PEP_carboxykinase_N"/>
</dbReference>
<feature type="binding site" evidence="10">
    <location>
        <position position="446"/>
    </location>
    <ligand>
        <name>ATP</name>
        <dbReference type="ChEBI" id="CHEBI:30616"/>
    </ligand>
</feature>